<dbReference type="Proteomes" id="UP000294947">
    <property type="component" value="Unassembled WGS sequence"/>
</dbReference>
<proteinExistence type="predicted"/>
<dbReference type="Pfam" id="PF13365">
    <property type="entry name" value="Trypsin_2"/>
    <property type="match status" value="1"/>
</dbReference>
<evidence type="ECO:0000313" key="2">
    <source>
        <dbReference type="EMBL" id="TDD43786.1"/>
    </source>
</evidence>
<name>A0A4R4YGD7_9PSEU</name>
<organism evidence="2 3">
    <name type="scientific">Saccharopolyspora elongata</name>
    <dbReference type="NCBI Taxonomy" id="2530387"/>
    <lineage>
        <taxon>Bacteria</taxon>
        <taxon>Bacillati</taxon>
        <taxon>Actinomycetota</taxon>
        <taxon>Actinomycetes</taxon>
        <taxon>Pseudonocardiales</taxon>
        <taxon>Pseudonocardiaceae</taxon>
        <taxon>Saccharopolyspora</taxon>
    </lineage>
</organism>
<dbReference type="SUPFAM" id="SSF52540">
    <property type="entry name" value="P-loop containing nucleoside triphosphate hydrolases"/>
    <property type="match status" value="1"/>
</dbReference>
<evidence type="ECO:0000313" key="3">
    <source>
        <dbReference type="Proteomes" id="UP000294947"/>
    </source>
</evidence>
<evidence type="ECO:0000256" key="1">
    <source>
        <dbReference type="SAM" id="MobiDB-lite"/>
    </source>
</evidence>
<dbReference type="GO" id="GO:0006508">
    <property type="term" value="P:proteolysis"/>
    <property type="evidence" value="ECO:0007669"/>
    <property type="project" value="UniProtKB-KW"/>
</dbReference>
<dbReference type="GO" id="GO:0008233">
    <property type="term" value="F:peptidase activity"/>
    <property type="evidence" value="ECO:0007669"/>
    <property type="project" value="UniProtKB-KW"/>
</dbReference>
<reference evidence="2 3" key="1">
    <citation type="submission" date="2019-03" db="EMBL/GenBank/DDBJ databases">
        <title>Draft genome sequences of novel Actinobacteria.</title>
        <authorList>
            <person name="Sahin N."/>
            <person name="Ay H."/>
            <person name="Saygin H."/>
        </authorList>
    </citation>
    <scope>NUCLEOTIDE SEQUENCE [LARGE SCALE GENOMIC DNA]</scope>
    <source>
        <strain evidence="2 3">7K502</strain>
    </source>
</reference>
<protein>
    <submittedName>
        <fullName evidence="2">Serine protease</fullName>
    </submittedName>
</protein>
<accession>A0A4R4YGD7</accession>
<dbReference type="InterPro" id="IPR009003">
    <property type="entry name" value="Peptidase_S1_PA"/>
</dbReference>
<comment type="caution">
    <text evidence="2">The sequence shown here is derived from an EMBL/GenBank/DDBJ whole genome shotgun (WGS) entry which is preliminary data.</text>
</comment>
<dbReference type="OrthoDB" id="3645759at2"/>
<dbReference type="SUPFAM" id="SSF50494">
    <property type="entry name" value="Trypsin-like serine proteases"/>
    <property type="match status" value="1"/>
</dbReference>
<dbReference type="Gene3D" id="2.40.10.10">
    <property type="entry name" value="Trypsin-like serine proteases"/>
    <property type="match status" value="1"/>
</dbReference>
<keyword evidence="2" id="KW-0378">Hydrolase</keyword>
<sequence>MVSPRALDIGFFVRVVRHDKKTGEHLLLASGLVIAPGLILTCAHDLGTSPEGLYVVPLDGGMSKKASAVHVHPEYDDDNRLSDRDIALVELARPLHLDTPPPALRVVGKGVGSLLFHSLGFPDYFARKGSPARRKQLDGTLQLGSGEETHLFELRLAQRPPAANGPASGRLQGMSGAAVITARGGHVVGVFATYEDSRDTAWAVGLGPLRHPALAEPLARHGIDLIDITEDEERADDALPVPHRRYLAALTGIESYLLPKSLDFTAPWADHPAHPRRVVDRLAEGEHVMISGPAGSGKTRLCLEAAQAAANAGWAVYHVPALGLAADELARFAARAAAQRVLFVYSQPEGEIDVDPHVVARQAKLAARGNQAKAVALLAAAPNGSTESMLPGDTSFTLVQAPLGDHLRQVADAIITQVGRLVHLEDDIRASARTVCGCRPGLVLRIAPELALDSDRNPVGVRKFGRQSGSELSRWIAQRLADDGLTAAGGDAKRVSFAAGAAMAMMVAPQTRERLQRAVGRLFERSGSSADGNTLVDLLLSRGWLEERDGRVHPLHPVIADEMLVRALLTPEGEALSETAEWIFQAALDDSVSVRMLVDVIRRLATDYPHPGLAQLLEARCRDWVEEHCELIGKRALEFERERADEAGLIPAMLRGPLWSSITSDHLEILSRRYFSCEAEPAACRDRLQECLAALPKSEEIPEAWRDLAAKLLSGALHEEEGPLLDTVLGRPSSDPQWAKQIRELAVRWTEDHPDAASASFVLGALIRDRSLSEPDLHLVVERALDWISRHDAESGSRVLVPLISNPRLTPRQRDDTRLAVRDWLDRNSRTIDAKFVLRVMLRDPARRRNHFGEALPYALDWIEANGNSSAAWSVASQICSRDAIAAWLPTVLPWLETHVTDPAIHTILVRTLQIRSKSVTLDEERRMVRCGLSWLRANPTRWAVPEVCGALSGHARRTNLEGKERKYRQNMAVTAADADELLVSVCAWMDRFGSRNVSANTVLGLLGYYHASTEQTKHFAKRALDWLKHPRPAEDSRKVLSLLVRRGEFTDEDAGATVERVAKELESFPAFADDNRLQAGVFRFFKKYPSVVNETVRDRFAAAALGVTDESDDVEPTRPQRIPPFDVLRFLLDTVGLGPRRRRQVALSALRWLESNSTRADADIVIRRLLDEPDWSGPETEYIIDHAFEWLHRWIDADEALTNHEGPSGVLSRLVVRTELRRTDVETAFELAQRWMSRKDNRKKAAYRRIAQAFLERDDLTPDQEAQFLLNLLKIVCTGVEGQEQRLQALKRGLDWLRHHADLPCAAKVLGPALWRVLDDDELEWDRTAVIAAAERWLRQHERLATAHFVVKPLLLLDKREGLPDGFPSPVPFALAFLEAHPIAWYSAETIRLVCRREDLSDAQRAIVLDTARSWLEGRSADTAASHVLQALARIPLTQPQREFVLAASLSWAANLIDIIDRRYESGVTKPEFHRQYEPRYLLAKLLAREDLTSTEYARVLGVALRTHRVKVLNMKPFNWELEPGAEPELGNEPLLRFALKHLDAVEDVPEIGPVLAEIQAFDLAPDTRTAIRGRSLQWLGEHASTEEAGEVCVQLARTMNATTLKSSRVLPHSLAWLRVHAGKPSTPALLSFLLRHELEIDHVAALLPFAERALADFTLSMAQSRLLASVVAQRHTPAEVASPLVRTAIEALEHQGDNGRSPAGILVDGLTKCRHLDAAQRSQVIAFVVQMAALHKTERRVAALFNRCLGMEGLGGAECDQLLGAAVAWAGTRTADVSAWPVIAAIGRFVERAETTDDGQASRVEELILSSAMRAVTHAAGAGLLSKVVDLRWCSEQTVNKLHVGTLEWFEKHYLTEQAGAVAQALWPLKLSQDVRRRLAQLVARWIREHPGKPWAGQLAATIRSSETYPALPFRTRHILEEFHAQTNGVPHDPSAGSPGEDVREAD</sequence>
<dbReference type="InterPro" id="IPR043504">
    <property type="entry name" value="Peptidase_S1_PA_chymotrypsin"/>
</dbReference>
<feature type="region of interest" description="Disordered" evidence="1">
    <location>
        <begin position="1928"/>
        <end position="1949"/>
    </location>
</feature>
<dbReference type="RefSeq" id="WP_132489348.1">
    <property type="nucleotide sequence ID" value="NZ_SMKW01000037.1"/>
</dbReference>
<keyword evidence="2" id="KW-0645">Protease</keyword>
<keyword evidence="3" id="KW-1185">Reference proteome</keyword>
<dbReference type="EMBL" id="SMKW01000037">
    <property type="protein sequence ID" value="TDD43786.1"/>
    <property type="molecule type" value="Genomic_DNA"/>
</dbReference>
<gene>
    <name evidence="2" type="ORF">E1288_25755</name>
</gene>
<dbReference type="InterPro" id="IPR027417">
    <property type="entry name" value="P-loop_NTPase"/>
</dbReference>